<dbReference type="InterPro" id="IPR019775">
    <property type="entry name" value="WD40_repeat_CS"/>
</dbReference>
<dbReference type="RefSeq" id="XP_009829476.1">
    <property type="nucleotide sequence ID" value="XM_009831174.1"/>
</dbReference>
<dbReference type="GO" id="GO:0061700">
    <property type="term" value="C:GATOR2 complex"/>
    <property type="evidence" value="ECO:0007669"/>
    <property type="project" value="TreeGrafter"/>
</dbReference>
<evidence type="ECO:0000259" key="7">
    <source>
        <dbReference type="Pfam" id="PF17120"/>
    </source>
</evidence>
<evidence type="ECO:0000256" key="5">
    <source>
        <dbReference type="ARBA" id="ARBA00022833"/>
    </source>
</evidence>
<dbReference type="CDD" id="cd16693">
    <property type="entry name" value="mRING-H2-C3H3C2_WDR24"/>
    <property type="match status" value="1"/>
</dbReference>
<gene>
    <name evidence="8" type="ORF">H257_06073</name>
</gene>
<dbReference type="STRING" id="112090.W4GRV9"/>
<keyword evidence="3" id="KW-0677">Repeat</keyword>
<dbReference type="Pfam" id="PF17120">
    <property type="entry name" value="zf-RING_16"/>
    <property type="match status" value="1"/>
</dbReference>
<reference evidence="8" key="1">
    <citation type="submission" date="2013-12" db="EMBL/GenBank/DDBJ databases">
        <title>The Genome Sequence of Aphanomyces astaci APO3.</title>
        <authorList>
            <consortium name="The Broad Institute Genomics Platform"/>
            <person name="Russ C."/>
            <person name="Tyler B."/>
            <person name="van West P."/>
            <person name="Dieguez-Uribeondo J."/>
            <person name="Young S.K."/>
            <person name="Zeng Q."/>
            <person name="Gargeya S."/>
            <person name="Fitzgerald M."/>
            <person name="Abouelleil A."/>
            <person name="Alvarado L."/>
            <person name="Chapman S.B."/>
            <person name="Gainer-Dewar J."/>
            <person name="Goldberg J."/>
            <person name="Griggs A."/>
            <person name="Gujja S."/>
            <person name="Hansen M."/>
            <person name="Howarth C."/>
            <person name="Imamovic A."/>
            <person name="Ireland A."/>
            <person name="Larimer J."/>
            <person name="McCowan C."/>
            <person name="Murphy C."/>
            <person name="Pearson M."/>
            <person name="Poon T.W."/>
            <person name="Priest M."/>
            <person name="Roberts A."/>
            <person name="Saif S."/>
            <person name="Shea T."/>
            <person name="Sykes S."/>
            <person name="Wortman J."/>
            <person name="Nusbaum C."/>
            <person name="Birren B."/>
        </authorList>
    </citation>
    <scope>NUCLEOTIDE SEQUENCE [LARGE SCALE GENOMIC DNA]</scope>
    <source>
        <strain evidence="8">APO3</strain>
    </source>
</reference>
<evidence type="ECO:0000313" key="8">
    <source>
        <dbReference type="EMBL" id="ETV81618.1"/>
    </source>
</evidence>
<dbReference type="PRINTS" id="PR00320">
    <property type="entry name" value="GPROTEINBRPT"/>
</dbReference>
<sequence length="795" mass="88133">MRQRKNTSVRASMDFSGPLNAVSVSHAQKLIAVGGRDVLKIVALETTGFVEKKNLRSSKSNLNFSTNDIRWHPQSDSMLATAATNGFLVLWDVQHKVQKREVKAHDRAVNRICWHPTDPNSLLSASQDGLIKLWDQRHKGVCTAVFQQQKSESVRDVKFNLFEDTRFAAAFENGSVEIWDVRNNKQPETKFTAHQGHILSIDWHPSKARVIATGSRDRSVKIWDLSDPAKPATSQTIALIANAGRIQWRPDCEDHIATSSSITDSRINVWDIQRPFVPLACLQGHADIVSDFEWFDTPLVQSFGGATDTSLDYDGFRYWQHVVACSKDKTLKLHSLAEAVKPHQTMHAVALAMNISGHVVSSHDEIDRSCTSLLIHQHESSVNPIFSVSNNSLNMQHPPRKVKSAANLAPSMPRIPSFKAAATKRNVSSGSLPNSNTYDMVHTLSHHDTTSQTGTMVPQAMINASSFHSSMSADQMKAMLVQKDAHPPAAAALDDRPQSFGFNQQVFSFLAQTYELHGPSFQGICAHNARVAAVAGCMHLSKTWTILEMLFEKRINPHSPKDVAVDDPHQRLGNQTSTLLAQLDEVNPMHGVEAYPYDEHKEVAVPSPQTYGKSADVSRIQDTLLKELLEFYSEAGDVQSCTTISAAMSYVTSIEALMGKGWLQQVYMHYIDLLHQLQLYSVANHMVKNCPDVGIKQMNMKATTIYTSCAKCNKTLDVLPPKIAKVAKNALCTHCFNVTNCSICELPVSGLFVWCPVCSHGGHLQHMQDWFATEQSCPTGCAHVCAPYMFVRSSS</sequence>
<evidence type="ECO:0000256" key="4">
    <source>
        <dbReference type="ARBA" id="ARBA00022771"/>
    </source>
</evidence>
<dbReference type="InterPro" id="IPR036322">
    <property type="entry name" value="WD40_repeat_dom_sf"/>
</dbReference>
<keyword evidence="1 6" id="KW-0853">WD repeat</keyword>
<dbReference type="PANTHER" id="PTHR46200:SF1">
    <property type="entry name" value="GATOR COMPLEX PROTEIN WDR24"/>
    <property type="match status" value="1"/>
</dbReference>
<dbReference type="VEuPathDB" id="FungiDB:H257_06073"/>
<dbReference type="PROSITE" id="PS50294">
    <property type="entry name" value="WD_REPEATS_REGION"/>
    <property type="match status" value="2"/>
</dbReference>
<dbReference type="InterPro" id="IPR049566">
    <property type="entry name" value="WDR59_RTC1-like_RING_Znf"/>
</dbReference>
<dbReference type="GO" id="GO:0016239">
    <property type="term" value="P:positive regulation of macroautophagy"/>
    <property type="evidence" value="ECO:0007669"/>
    <property type="project" value="TreeGrafter"/>
</dbReference>
<dbReference type="GO" id="GO:0005774">
    <property type="term" value="C:vacuolar membrane"/>
    <property type="evidence" value="ECO:0007669"/>
    <property type="project" value="TreeGrafter"/>
</dbReference>
<evidence type="ECO:0000256" key="2">
    <source>
        <dbReference type="ARBA" id="ARBA00022723"/>
    </source>
</evidence>
<evidence type="ECO:0000256" key="3">
    <source>
        <dbReference type="ARBA" id="ARBA00022737"/>
    </source>
</evidence>
<keyword evidence="2" id="KW-0479">Metal-binding</keyword>
<accession>W4GRV9</accession>
<dbReference type="AlphaFoldDB" id="W4GRV9"/>
<dbReference type="PROSITE" id="PS00678">
    <property type="entry name" value="WD_REPEATS_1"/>
    <property type="match status" value="1"/>
</dbReference>
<dbReference type="OrthoDB" id="60955at2759"/>
<dbReference type="InterPro" id="IPR037590">
    <property type="entry name" value="WDR24"/>
</dbReference>
<dbReference type="GO" id="GO:0008270">
    <property type="term" value="F:zinc ion binding"/>
    <property type="evidence" value="ECO:0007669"/>
    <property type="project" value="UniProtKB-KW"/>
</dbReference>
<dbReference type="Pfam" id="PF21720">
    <property type="entry name" value="MIOS_WD40"/>
    <property type="match status" value="1"/>
</dbReference>
<keyword evidence="4" id="KW-0863">Zinc-finger</keyword>
<dbReference type="InterPro" id="IPR015943">
    <property type="entry name" value="WD40/YVTN_repeat-like_dom_sf"/>
</dbReference>
<dbReference type="GO" id="GO:1904263">
    <property type="term" value="P:positive regulation of TORC1 signaling"/>
    <property type="evidence" value="ECO:0007669"/>
    <property type="project" value="TreeGrafter"/>
</dbReference>
<evidence type="ECO:0000256" key="1">
    <source>
        <dbReference type="ARBA" id="ARBA00022574"/>
    </source>
</evidence>
<feature type="domain" description="WDR59/RTC1-like RING zinc finger" evidence="7">
    <location>
        <begin position="738"/>
        <end position="785"/>
    </location>
</feature>
<feature type="repeat" description="WD" evidence="6">
    <location>
        <begin position="102"/>
        <end position="135"/>
    </location>
</feature>
<keyword evidence="5" id="KW-0862">Zinc</keyword>
<dbReference type="InterPro" id="IPR020472">
    <property type="entry name" value="WD40_PAC1"/>
</dbReference>
<evidence type="ECO:0000256" key="6">
    <source>
        <dbReference type="PROSITE-ProRule" id="PRU00221"/>
    </source>
</evidence>
<dbReference type="EMBL" id="KI913124">
    <property type="protein sequence ID" value="ETV81618.1"/>
    <property type="molecule type" value="Genomic_DNA"/>
</dbReference>
<dbReference type="PROSITE" id="PS50082">
    <property type="entry name" value="WD_REPEATS_2"/>
    <property type="match status" value="2"/>
</dbReference>
<organism evidence="8">
    <name type="scientific">Aphanomyces astaci</name>
    <name type="common">Crayfish plague agent</name>
    <dbReference type="NCBI Taxonomy" id="112090"/>
    <lineage>
        <taxon>Eukaryota</taxon>
        <taxon>Sar</taxon>
        <taxon>Stramenopiles</taxon>
        <taxon>Oomycota</taxon>
        <taxon>Saprolegniomycetes</taxon>
        <taxon>Saprolegniales</taxon>
        <taxon>Verrucalvaceae</taxon>
        <taxon>Aphanomyces</taxon>
    </lineage>
</organism>
<dbReference type="Gene3D" id="2.130.10.10">
    <property type="entry name" value="YVTN repeat-like/Quinoprotein amine dehydrogenase"/>
    <property type="match status" value="2"/>
</dbReference>
<dbReference type="SMART" id="SM00320">
    <property type="entry name" value="WD40"/>
    <property type="match status" value="7"/>
</dbReference>
<protein>
    <recommendedName>
        <fullName evidence="7">WDR59/RTC1-like RING zinc finger domain-containing protein</fullName>
    </recommendedName>
</protein>
<dbReference type="PANTHER" id="PTHR46200">
    <property type="entry name" value="GATOR COMPLEX PROTEIN WDR24"/>
    <property type="match status" value="1"/>
</dbReference>
<dbReference type="GeneID" id="20808069"/>
<proteinExistence type="predicted"/>
<dbReference type="SUPFAM" id="SSF50978">
    <property type="entry name" value="WD40 repeat-like"/>
    <property type="match status" value="1"/>
</dbReference>
<dbReference type="GO" id="GO:0005829">
    <property type="term" value="C:cytosol"/>
    <property type="evidence" value="ECO:0007669"/>
    <property type="project" value="TreeGrafter"/>
</dbReference>
<dbReference type="InterPro" id="IPR001680">
    <property type="entry name" value="WD40_rpt"/>
</dbReference>
<feature type="repeat" description="WD" evidence="6">
    <location>
        <begin position="191"/>
        <end position="233"/>
    </location>
</feature>
<name>W4GRV9_APHAT</name>